<evidence type="ECO:0000256" key="1">
    <source>
        <dbReference type="SAM" id="MobiDB-lite"/>
    </source>
</evidence>
<sequence length="31" mass="3457">QRPACLHKTTPTPLPASYLSIRSPAWPNPQK</sequence>
<name>Q103A3_NCDV</name>
<keyword evidence="2" id="KW-0946">Virion</keyword>
<reference evidence="2" key="1">
    <citation type="journal article" date="2006" name="Virus Res.">
        <title>Third genome size category of avian paramyxovirus serotype 1 (Newcastle disease virus) and evolutionary implications.</title>
        <authorList>
            <person name="Czegledi A."/>
            <person name="Ujvari D."/>
            <person name="Somogyi E."/>
            <person name="Wehmann E."/>
            <person name="Werner O."/>
            <person name="Lomniczi B."/>
        </authorList>
    </citation>
    <scope>NUCLEOTIDE SEQUENCE</scope>
    <source>
        <strain evidence="2">BG-11/69</strain>
    </source>
</reference>
<evidence type="ECO:0000313" key="2">
    <source>
        <dbReference type="EMBL" id="AAZ76001.1"/>
    </source>
</evidence>
<gene>
    <name evidence="2" type="primary">NP</name>
</gene>
<proteinExistence type="predicted"/>
<keyword evidence="2" id="KW-0543">Viral nucleoprotein</keyword>
<feature type="non-terminal residue" evidence="2">
    <location>
        <position position="1"/>
    </location>
</feature>
<dbReference type="GO" id="GO:0019013">
    <property type="term" value="C:viral nucleocapsid"/>
    <property type="evidence" value="ECO:0007669"/>
    <property type="project" value="UniProtKB-KW"/>
</dbReference>
<dbReference type="EMBL" id="DQ096613">
    <property type="protein sequence ID" value="AAZ76001.1"/>
    <property type="molecule type" value="Genomic_RNA"/>
</dbReference>
<feature type="region of interest" description="Disordered" evidence="1">
    <location>
        <begin position="1"/>
        <end position="31"/>
    </location>
</feature>
<protein>
    <submittedName>
        <fullName evidence="2">Nucleocapsid protein</fullName>
    </submittedName>
</protein>
<organism evidence="2">
    <name type="scientific">Avian paramyxovirus 1</name>
    <name type="common">NDV</name>
    <name type="synonym">Avian orthoavulavirus 1</name>
    <dbReference type="NCBI Taxonomy" id="2560319"/>
    <lineage>
        <taxon>Viruses</taxon>
        <taxon>Riboviria</taxon>
        <taxon>Orthornavirae</taxon>
        <taxon>Negarnaviricota</taxon>
        <taxon>Haploviricotina</taxon>
        <taxon>Monjiviricetes</taxon>
        <taxon>Mononegavirales</taxon>
        <taxon>Paramyxoviridae</taxon>
        <taxon>Avulavirinae</taxon>
        <taxon>Orthoavulavirus</taxon>
        <taxon>Orthoavulavirus javaense</taxon>
    </lineage>
</organism>
<accession>Q103A3</accession>
<feature type="non-terminal residue" evidence="2">
    <location>
        <position position="31"/>
    </location>
</feature>